<protein>
    <recommendedName>
        <fullName evidence="1">Transposase IS701-like DDE domain-containing protein</fullName>
    </recommendedName>
</protein>
<reference evidence="2 3" key="1">
    <citation type="journal article" date="2014" name="Nature">
        <title>An environmental bacterial taxon with a large and distinct metabolic repertoire.</title>
        <authorList>
            <person name="Wilson M.C."/>
            <person name="Mori T."/>
            <person name="Ruckert C."/>
            <person name="Uria A.R."/>
            <person name="Helf M.J."/>
            <person name="Takada K."/>
            <person name="Gernert C."/>
            <person name="Steffens U.A."/>
            <person name="Heycke N."/>
            <person name="Schmitt S."/>
            <person name="Rinke C."/>
            <person name="Helfrich E.J."/>
            <person name="Brachmann A.O."/>
            <person name="Gurgui C."/>
            <person name="Wakimoto T."/>
            <person name="Kracht M."/>
            <person name="Crusemann M."/>
            <person name="Hentschel U."/>
            <person name="Abe I."/>
            <person name="Matsunaga S."/>
            <person name="Kalinowski J."/>
            <person name="Takeyama H."/>
            <person name="Piel J."/>
        </authorList>
    </citation>
    <scope>NUCLEOTIDE SEQUENCE [LARGE SCALE GENOMIC DNA]</scope>
    <source>
        <strain evidence="3">TSY2</strain>
    </source>
</reference>
<dbReference type="SUPFAM" id="SSF53098">
    <property type="entry name" value="Ribonuclease H-like"/>
    <property type="match status" value="1"/>
</dbReference>
<accession>W4M1W3</accession>
<dbReference type="InterPro" id="IPR039365">
    <property type="entry name" value="IS701-like"/>
</dbReference>
<name>W4M1W3_9BACT</name>
<evidence type="ECO:0000313" key="2">
    <source>
        <dbReference type="EMBL" id="ETX04143.1"/>
    </source>
</evidence>
<gene>
    <name evidence="2" type="ORF">ETSY2_30475</name>
</gene>
<dbReference type="InterPro" id="IPR038721">
    <property type="entry name" value="IS701-like_DDE_dom"/>
</dbReference>
<comment type="caution">
    <text evidence="2">The sequence shown here is derived from an EMBL/GenBank/DDBJ whole genome shotgun (WGS) entry which is preliminary data.</text>
</comment>
<dbReference type="InterPro" id="IPR012337">
    <property type="entry name" value="RNaseH-like_sf"/>
</dbReference>
<sequence length="309" mass="35535">MIEMLVPQVADRLGQPDAIIAFDPSSFPKRGTHSVGVKRQWCGHRDKVDNCQVGVFMGYVSDQDHALLDFRLYLPEEWARDEQRCQDCHVPPEIRYQTRQDQCLEMLDQWGEQVPHGWVTGDDEFGRHTPFRQALRERGERYVLGVPCNTTIRDLEALPPEYQGRGRRPKAPWQSVTDWRQSLPPTAWRRLTVRDGEKGPVEIEMVKRRVQTRLERKRTGPEEWLVVTRRPLADDRTLEPKASPDATDQDAGYRHHYYLTPTGVSEAALKEPSLKELARVIKAGACIEASFIRGKGEVGMDEYQGMSED</sequence>
<dbReference type="AlphaFoldDB" id="W4M1W3"/>
<proteinExistence type="predicted"/>
<keyword evidence="3" id="KW-1185">Reference proteome</keyword>
<feature type="domain" description="Transposase IS701-like DDE" evidence="1">
    <location>
        <begin position="5"/>
        <end position="200"/>
    </location>
</feature>
<organism evidence="2 3">
    <name type="scientific">Candidatus Entotheonella gemina</name>
    <dbReference type="NCBI Taxonomy" id="1429439"/>
    <lineage>
        <taxon>Bacteria</taxon>
        <taxon>Pseudomonadati</taxon>
        <taxon>Nitrospinota/Tectimicrobiota group</taxon>
        <taxon>Candidatus Tectimicrobiota</taxon>
        <taxon>Candidatus Entotheonellia</taxon>
        <taxon>Candidatus Entotheonellales</taxon>
        <taxon>Candidatus Entotheonellaceae</taxon>
        <taxon>Candidatus Entotheonella</taxon>
    </lineage>
</organism>
<evidence type="ECO:0000313" key="3">
    <source>
        <dbReference type="Proteomes" id="UP000019140"/>
    </source>
</evidence>
<dbReference type="PANTHER" id="PTHR33627">
    <property type="entry name" value="TRANSPOSASE"/>
    <property type="match status" value="1"/>
</dbReference>
<evidence type="ECO:0000259" key="1">
    <source>
        <dbReference type="Pfam" id="PF13546"/>
    </source>
</evidence>
<dbReference type="HOGENOM" id="CLU_033141_1_0_7"/>
<dbReference type="EMBL" id="AZHX01001291">
    <property type="protein sequence ID" value="ETX04143.1"/>
    <property type="molecule type" value="Genomic_DNA"/>
</dbReference>
<dbReference type="PANTHER" id="PTHR33627:SF1">
    <property type="entry name" value="TRANSPOSASE"/>
    <property type="match status" value="1"/>
</dbReference>
<dbReference type="Pfam" id="PF13546">
    <property type="entry name" value="DDE_5"/>
    <property type="match status" value="1"/>
</dbReference>
<dbReference type="Proteomes" id="UP000019140">
    <property type="component" value="Unassembled WGS sequence"/>
</dbReference>